<feature type="chain" id="PRO_5020503140" evidence="1">
    <location>
        <begin position="23"/>
        <end position="305"/>
    </location>
</feature>
<evidence type="ECO:0000313" key="4">
    <source>
        <dbReference type="Proteomes" id="UP000269721"/>
    </source>
</evidence>
<feature type="domain" description="Fungal lipase-type" evidence="2">
    <location>
        <begin position="111"/>
        <end position="250"/>
    </location>
</feature>
<dbReference type="Gene3D" id="3.40.50.1820">
    <property type="entry name" value="alpha/beta hydrolase"/>
    <property type="match status" value="1"/>
</dbReference>
<dbReference type="SUPFAM" id="SSF53474">
    <property type="entry name" value="alpha/beta-Hydrolases"/>
    <property type="match status" value="1"/>
</dbReference>
<dbReference type="EMBL" id="KZ996385">
    <property type="protein sequence ID" value="RKO88946.1"/>
    <property type="molecule type" value="Genomic_DNA"/>
</dbReference>
<reference evidence="4" key="1">
    <citation type="journal article" date="2018" name="Nat. Microbiol.">
        <title>Leveraging single-cell genomics to expand the fungal tree of life.</title>
        <authorList>
            <person name="Ahrendt S.R."/>
            <person name="Quandt C.A."/>
            <person name="Ciobanu D."/>
            <person name="Clum A."/>
            <person name="Salamov A."/>
            <person name="Andreopoulos B."/>
            <person name="Cheng J.F."/>
            <person name="Woyke T."/>
            <person name="Pelin A."/>
            <person name="Henrissat B."/>
            <person name="Reynolds N.K."/>
            <person name="Benny G.L."/>
            <person name="Smith M.E."/>
            <person name="James T.Y."/>
            <person name="Grigoriev I.V."/>
        </authorList>
    </citation>
    <scope>NUCLEOTIDE SEQUENCE [LARGE SCALE GENOMIC DNA]</scope>
</reference>
<dbReference type="PANTHER" id="PTHR45856:SF24">
    <property type="entry name" value="FUNGAL LIPASE-LIKE DOMAIN-CONTAINING PROTEIN"/>
    <property type="match status" value="1"/>
</dbReference>
<dbReference type="GO" id="GO:0006629">
    <property type="term" value="P:lipid metabolic process"/>
    <property type="evidence" value="ECO:0007669"/>
    <property type="project" value="InterPro"/>
</dbReference>
<dbReference type="InterPro" id="IPR051218">
    <property type="entry name" value="Sec_MonoDiacylglyc_Lipase"/>
</dbReference>
<dbReference type="Pfam" id="PF01764">
    <property type="entry name" value="Lipase_3"/>
    <property type="match status" value="1"/>
</dbReference>
<sequence>MHFSASLTLAASAILGVSGVFGAAIDKRAGLKPVNGNSDTQTGAVPASTITDLQAFTSYAAAAYSDIHSIRAWNCVPCALNPSFRPLQSFQDPTNLEQVFVGADDARRTIVVSFRGTIQTLQDWLHDLNAFVKTSPSYLPTGSVSRGFSEVYDSVQSFVQQALPAAVAANPGYSVSFTGHSLGGASATLAAADAFGYLNGIVDPSNMYLITVGCPRVGDSNFASYMDQAGLGDIWRSANLGDTVPKVPPTFLGYVHVGQSSVGLDLHALPDGNPQFCGPDGSGTCAWVDSLDVLAEHETYYGRHV</sequence>
<gene>
    <name evidence="3" type="ORF">BDK51DRAFT_25854</name>
</gene>
<keyword evidence="3" id="KW-0378">Hydrolase</keyword>
<name>A0A4P9WEV9_9FUNG</name>
<keyword evidence="1" id="KW-0732">Signal</keyword>
<feature type="signal peptide" evidence="1">
    <location>
        <begin position="1"/>
        <end position="22"/>
    </location>
</feature>
<organism evidence="3 4">
    <name type="scientific">Blyttiomyces helicus</name>
    <dbReference type="NCBI Taxonomy" id="388810"/>
    <lineage>
        <taxon>Eukaryota</taxon>
        <taxon>Fungi</taxon>
        <taxon>Fungi incertae sedis</taxon>
        <taxon>Chytridiomycota</taxon>
        <taxon>Chytridiomycota incertae sedis</taxon>
        <taxon>Chytridiomycetes</taxon>
        <taxon>Chytridiomycetes incertae sedis</taxon>
        <taxon>Blyttiomyces</taxon>
    </lineage>
</organism>
<dbReference type="GO" id="GO:0016787">
    <property type="term" value="F:hydrolase activity"/>
    <property type="evidence" value="ECO:0007669"/>
    <property type="project" value="UniProtKB-KW"/>
</dbReference>
<proteinExistence type="predicted"/>
<dbReference type="InterPro" id="IPR029058">
    <property type="entry name" value="AB_hydrolase_fold"/>
</dbReference>
<dbReference type="CDD" id="cd00519">
    <property type="entry name" value="Lipase_3"/>
    <property type="match status" value="1"/>
</dbReference>
<dbReference type="OrthoDB" id="438440at2759"/>
<protein>
    <submittedName>
        <fullName evidence="3">Alpha/Beta hydrolase protein</fullName>
    </submittedName>
</protein>
<keyword evidence="4" id="KW-1185">Reference proteome</keyword>
<dbReference type="PANTHER" id="PTHR45856">
    <property type="entry name" value="ALPHA/BETA-HYDROLASES SUPERFAMILY PROTEIN"/>
    <property type="match status" value="1"/>
</dbReference>
<dbReference type="AlphaFoldDB" id="A0A4P9WEV9"/>
<evidence type="ECO:0000259" key="2">
    <source>
        <dbReference type="Pfam" id="PF01764"/>
    </source>
</evidence>
<evidence type="ECO:0000313" key="3">
    <source>
        <dbReference type="EMBL" id="RKO88946.1"/>
    </source>
</evidence>
<evidence type="ECO:0000256" key="1">
    <source>
        <dbReference type="SAM" id="SignalP"/>
    </source>
</evidence>
<dbReference type="Proteomes" id="UP000269721">
    <property type="component" value="Unassembled WGS sequence"/>
</dbReference>
<accession>A0A4P9WEV9</accession>
<dbReference type="InterPro" id="IPR002921">
    <property type="entry name" value="Fungal_lipase-type"/>
</dbReference>